<evidence type="ECO:0000256" key="1">
    <source>
        <dbReference type="ARBA" id="ARBA00004429"/>
    </source>
</evidence>
<keyword evidence="23" id="KW-1185">Reference proteome</keyword>
<comment type="caution">
    <text evidence="22">The sequence shown here is derived from an EMBL/GenBank/DDBJ whole genome shotgun (WGS) entry which is preliminary data.</text>
</comment>
<dbReference type="Pfam" id="PF13614">
    <property type="entry name" value="AAA_31"/>
    <property type="match status" value="1"/>
</dbReference>
<dbReference type="Pfam" id="PF13807">
    <property type="entry name" value="GNVR"/>
    <property type="match status" value="1"/>
</dbReference>
<proteinExistence type="inferred from homology"/>
<evidence type="ECO:0000256" key="10">
    <source>
        <dbReference type="ARBA" id="ARBA00022741"/>
    </source>
</evidence>
<evidence type="ECO:0000256" key="11">
    <source>
        <dbReference type="ARBA" id="ARBA00022777"/>
    </source>
</evidence>
<gene>
    <name evidence="22" type="ORF">DSM106972_081450</name>
</gene>
<keyword evidence="11" id="KW-0418">Kinase</keyword>
<dbReference type="GO" id="GO:0005524">
    <property type="term" value="F:ATP binding"/>
    <property type="evidence" value="ECO:0007669"/>
    <property type="project" value="UniProtKB-KW"/>
</dbReference>
<dbReference type="InterPro" id="IPR050445">
    <property type="entry name" value="Bact_polysacc_biosynth/exp"/>
</dbReference>
<dbReference type="SUPFAM" id="SSF52540">
    <property type="entry name" value="P-loop containing nucleoside triphosphate hydrolases"/>
    <property type="match status" value="1"/>
</dbReference>
<keyword evidence="8" id="KW-0808">Transferase</keyword>
<feature type="domain" description="Polysaccharide chain length determinant N-terminal" evidence="19">
    <location>
        <begin position="8"/>
        <end position="105"/>
    </location>
</feature>
<reference evidence="22" key="2">
    <citation type="journal article" date="2019" name="Genome Biol. Evol.">
        <title>Day and night: Metabolic profiles and evolutionary relationships of six axenic non-marine cyanobacteria.</title>
        <authorList>
            <person name="Will S.E."/>
            <person name="Henke P."/>
            <person name="Boedeker C."/>
            <person name="Huang S."/>
            <person name="Brinkmann H."/>
            <person name="Rohde M."/>
            <person name="Jarek M."/>
            <person name="Friedl T."/>
            <person name="Seufert S."/>
            <person name="Schumacher M."/>
            <person name="Overmann J."/>
            <person name="Neumann-Schaal M."/>
            <person name="Petersen J."/>
        </authorList>
    </citation>
    <scope>NUCLEOTIDE SEQUENCE [LARGE SCALE GENOMIC DNA]</scope>
    <source>
        <strain evidence="22">PCC 7102</strain>
    </source>
</reference>
<dbReference type="Pfam" id="PF02706">
    <property type="entry name" value="Wzz"/>
    <property type="match status" value="1"/>
</dbReference>
<feature type="domain" description="Tyrosine-protein kinase G-rich" evidence="21">
    <location>
        <begin position="373"/>
        <end position="450"/>
    </location>
</feature>
<protein>
    <recommendedName>
        <fullName evidence="5">non-specific protein-tyrosine kinase</fullName>
        <ecNumber evidence="5">2.7.10.2</ecNumber>
    </recommendedName>
</protein>
<feature type="transmembrane region" description="Helical" evidence="18">
    <location>
        <begin position="23"/>
        <end position="42"/>
    </location>
</feature>
<dbReference type="OrthoDB" id="9758283at2"/>
<evidence type="ECO:0000313" key="23">
    <source>
        <dbReference type="Proteomes" id="UP000271624"/>
    </source>
</evidence>
<keyword evidence="17" id="KW-0175">Coiled coil</keyword>
<keyword evidence="10" id="KW-0547">Nucleotide-binding</keyword>
<dbReference type="InterPro" id="IPR005702">
    <property type="entry name" value="Wzc-like_C"/>
</dbReference>
<organism evidence="22 23">
    <name type="scientific">Dulcicalothrix desertica PCC 7102</name>
    <dbReference type="NCBI Taxonomy" id="232991"/>
    <lineage>
        <taxon>Bacteria</taxon>
        <taxon>Bacillati</taxon>
        <taxon>Cyanobacteriota</taxon>
        <taxon>Cyanophyceae</taxon>
        <taxon>Nostocales</taxon>
        <taxon>Calotrichaceae</taxon>
        <taxon>Dulcicalothrix</taxon>
    </lineage>
</organism>
<evidence type="ECO:0000256" key="13">
    <source>
        <dbReference type="ARBA" id="ARBA00022989"/>
    </source>
</evidence>
<reference evidence="22" key="1">
    <citation type="submission" date="2018-12" db="EMBL/GenBank/DDBJ databases">
        <authorList>
            <person name="Will S."/>
            <person name="Neumann-Schaal M."/>
            <person name="Henke P."/>
        </authorList>
    </citation>
    <scope>NUCLEOTIDE SEQUENCE</scope>
    <source>
        <strain evidence="22">PCC 7102</strain>
    </source>
</reference>
<evidence type="ECO:0000256" key="4">
    <source>
        <dbReference type="ARBA" id="ARBA00008883"/>
    </source>
</evidence>
<dbReference type="PANTHER" id="PTHR32309:SF13">
    <property type="entry name" value="FERRIC ENTEROBACTIN TRANSPORT PROTEIN FEPE"/>
    <property type="match status" value="1"/>
</dbReference>
<comment type="similarity">
    <text evidence="2">Belongs to the CpsC/CapA family.</text>
</comment>
<evidence type="ECO:0000256" key="8">
    <source>
        <dbReference type="ARBA" id="ARBA00022679"/>
    </source>
</evidence>
<keyword evidence="12" id="KW-0067">ATP-binding</keyword>
<dbReference type="EMBL" id="RSCL01000029">
    <property type="protein sequence ID" value="RUS98516.1"/>
    <property type="molecule type" value="Genomic_DNA"/>
</dbReference>
<keyword evidence="6" id="KW-1003">Cell membrane</keyword>
<keyword evidence="9 18" id="KW-0812">Transmembrane</keyword>
<dbReference type="InterPro" id="IPR032807">
    <property type="entry name" value="GNVR"/>
</dbReference>
<dbReference type="Gene3D" id="3.40.50.300">
    <property type="entry name" value="P-loop containing nucleotide triphosphate hydrolases"/>
    <property type="match status" value="1"/>
</dbReference>
<sequence>MAVNTENDSINFRQAWRIMKRRWLAVTIVLSSVVGITGAVTFSQTPIYEAEGKLLFNKANLYSSLTGITEGQNIDVPGINSNNPLETQAELIRSQPLVQKTIDALELKNSKGQPLTIEEFSQKLKVTGVKGTEVLQISYRSSNPKLAANVVNTLIKNYLENDIRTNRTEVVAAREFISKELPEVETKVRSAEYGLRQFKEKNRIVELQEEAKTSIKNQSDLADEIIKSEAQLVNISSQIQALQNQLGFNSRTAVALYSLSQSTAVQQLLNEFRSSQDKLAMERTRYSDEHPIVIDLANKVQVLRQQLELRVVQTLGKVQNLNERDLQIDPLKQNLTAELVKLEVERTGLSNRVATLGNAFNLYKQRAKILPSLEQNQRQLERNLQVARQTYEQLLRRLQEVQVIENKTIGNARIVSEAQVTNRPVSPKLYLNLALGGFLGIILAVGAALTLEALDGTVKTIEEAQELLGYALLGTIPRLSVSRHYRNRDISTLPIRDNPWSPASAAFEKLQSTLEYTLPDQVLKTIVITSAIPNEGKSFVSANLALAMAQLGRRVLIIDADMRCSNQHQIWKVENSQGLNEILENKIDLQTASRKVANNVYLLTAGTTPSNPFATLASPRMNALIATAQQEYDFVIIDTPPVIYAADALVLGKLVDGTLVVVRPGAANSAISQEMKSLLTQSTQRVLGMVINDVMDETDSYYGYGVQKGYYRLPVTK</sequence>
<evidence type="ECO:0000259" key="20">
    <source>
        <dbReference type="Pfam" id="PF13614"/>
    </source>
</evidence>
<evidence type="ECO:0000256" key="9">
    <source>
        <dbReference type="ARBA" id="ARBA00022692"/>
    </source>
</evidence>
<keyword evidence="7" id="KW-0997">Cell inner membrane</keyword>
<dbReference type="Proteomes" id="UP000271624">
    <property type="component" value="Unassembled WGS sequence"/>
</dbReference>
<evidence type="ECO:0000256" key="3">
    <source>
        <dbReference type="ARBA" id="ARBA00007316"/>
    </source>
</evidence>
<evidence type="ECO:0000256" key="7">
    <source>
        <dbReference type="ARBA" id="ARBA00022519"/>
    </source>
</evidence>
<evidence type="ECO:0000256" key="17">
    <source>
        <dbReference type="SAM" id="Coils"/>
    </source>
</evidence>
<dbReference type="NCBIfam" id="TIGR01007">
    <property type="entry name" value="eps_fam"/>
    <property type="match status" value="1"/>
</dbReference>
<dbReference type="AlphaFoldDB" id="A0A433UXH8"/>
<accession>A0A433UXH8</accession>
<comment type="catalytic activity">
    <reaction evidence="16">
        <text>L-tyrosyl-[protein] + ATP = O-phospho-L-tyrosyl-[protein] + ADP + H(+)</text>
        <dbReference type="Rhea" id="RHEA:10596"/>
        <dbReference type="Rhea" id="RHEA-COMP:10136"/>
        <dbReference type="Rhea" id="RHEA-COMP:20101"/>
        <dbReference type="ChEBI" id="CHEBI:15378"/>
        <dbReference type="ChEBI" id="CHEBI:30616"/>
        <dbReference type="ChEBI" id="CHEBI:46858"/>
        <dbReference type="ChEBI" id="CHEBI:61978"/>
        <dbReference type="ChEBI" id="CHEBI:456216"/>
        <dbReference type="EC" id="2.7.10.2"/>
    </reaction>
</comment>
<dbReference type="GO" id="GO:0005886">
    <property type="term" value="C:plasma membrane"/>
    <property type="evidence" value="ECO:0007669"/>
    <property type="project" value="UniProtKB-SubCell"/>
</dbReference>
<evidence type="ECO:0000256" key="16">
    <source>
        <dbReference type="ARBA" id="ARBA00051245"/>
    </source>
</evidence>
<evidence type="ECO:0000313" key="22">
    <source>
        <dbReference type="EMBL" id="RUS98516.1"/>
    </source>
</evidence>
<keyword evidence="13 18" id="KW-1133">Transmembrane helix</keyword>
<comment type="similarity">
    <text evidence="4">Belongs to the etk/wzc family.</text>
</comment>
<evidence type="ECO:0000259" key="19">
    <source>
        <dbReference type="Pfam" id="PF02706"/>
    </source>
</evidence>
<comment type="subcellular location">
    <subcellularLocation>
        <location evidence="1">Cell inner membrane</location>
        <topology evidence="1">Multi-pass membrane protein</topology>
    </subcellularLocation>
</comment>
<evidence type="ECO:0000256" key="6">
    <source>
        <dbReference type="ARBA" id="ARBA00022475"/>
    </source>
</evidence>
<dbReference type="InterPro" id="IPR003856">
    <property type="entry name" value="LPS_length_determ_N"/>
</dbReference>
<evidence type="ECO:0000256" key="2">
    <source>
        <dbReference type="ARBA" id="ARBA00006683"/>
    </source>
</evidence>
<dbReference type="GO" id="GO:0004715">
    <property type="term" value="F:non-membrane spanning protein tyrosine kinase activity"/>
    <property type="evidence" value="ECO:0007669"/>
    <property type="project" value="UniProtKB-EC"/>
</dbReference>
<evidence type="ECO:0000256" key="5">
    <source>
        <dbReference type="ARBA" id="ARBA00011903"/>
    </source>
</evidence>
<evidence type="ECO:0000256" key="12">
    <source>
        <dbReference type="ARBA" id="ARBA00022840"/>
    </source>
</evidence>
<keyword evidence="15" id="KW-0829">Tyrosine-protein kinase</keyword>
<dbReference type="PANTHER" id="PTHR32309">
    <property type="entry name" value="TYROSINE-PROTEIN KINASE"/>
    <property type="match status" value="1"/>
</dbReference>
<comment type="similarity">
    <text evidence="3">Belongs to the CpsD/CapB family.</text>
</comment>
<evidence type="ECO:0000256" key="15">
    <source>
        <dbReference type="ARBA" id="ARBA00023137"/>
    </source>
</evidence>
<dbReference type="InterPro" id="IPR027417">
    <property type="entry name" value="P-loop_NTPase"/>
</dbReference>
<feature type="coiled-coil region" evidence="17">
    <location>
        <begin position="304"/>
        <end position="404"/>
    </location>
</feature>
<name>A0A433UXH8_9CYAN</name>
<dbReference type="InterPro" id="IPR025669">
    <property type="entry name" value="AAA_dom"/>
</dbReference>
<evidence type="ECO:0000256" key="14">
    <source>
        <dbReference type="ARBA" id="ARBA00023136"/>
    </source>
</evidence>
<dbReference type="CDD" id="cd05387">
    <property type="entry name" value="BY-kinase"/>
    <property type="match status" value="1"/>
</dbReference>
<keyword evidence="14 18" id="KW-0472">Membrane</keyword>
<evidence type="ECO:0000259" key="21">
    <source>
        <dbReference type="Pfam" id="PF13807"/>
    </source>
</evidence>
<dbReference type="EC" id="2.7.10.2" evidence="5"/>
<feature type="domain" description="AAA" evidence="20">
    <location>
        <begin position="528"/>
        <end position="643"/>
    </location>
</feature>
<dbReference type="RefSeq" id="WP_127086190.1">
    <property type="nucleotide sequence ID" value="NZ_RSCL01000029.1"/>
</dbReference>
<evidence type="ECO:0000256" key="18">
    <source>
        <dbReference type="SAM" id="Phobius"/>
    </source>
</evidence>